<dbReference type="CDD" id="cd00118">
    <property type="entry name" value="LysM"/>
    <property type="match status" value="1"/>
</dbReference>
<sequence length="442" mass="44567">MKNTTTTSAGTALSSLAIAAWLALSAPAAEALGLGRLSVRSALGEPLRAEIDISSITPEEADTLKAVLASPESFRSAGVEMNPALQGVQVTLVRGADGRPVLRMAGDRAVSEPFLDVILDLSWASGRLQRSYTLLIDPPIKPAPAPAPQTAPVMSNAPAQAPVARPVRPQPAPSAEPVAPTAASAPAARPPAPTPPSTPAAPAAPAQGYRVKSGDTLSSIANANARPGVSLDQMLVALYRGNPDAFIGSNMNRLKAGVVLDVAEAQARAGDIPAAEARRVFQAQSADFAAFRQRLAGAAPVVKSAEPPRQAQGKVEAAVKDRKTDGAPTPDQLKLSKGGLKAASAPEAKISKDTERKAAEARMSELTRNVEELKRLSSASAVGGKAASAPGVPPVAVTKPVAPPPPPPPPPALAASVAPPAVVASAPASAALPASAPAAVAS</sequence>
<dbReference type="NCBIfam" id="TIGR03505">
    <property type="entry name" value="FimV_core"/>
    <property type="match status" value="1"/>
</dbReference>
<dbReference type="RefSeq" id="WP_210801313.1">
    <property type="nucleotide sequence ID" value="NZ_JAGQDE010000005.1"/>
</dbReference>
<proteinExistence type="predicted"/>
<feature type="compositionally biased region" description="Basic and acidic residues" evidence="1">
    <location>
        <begin position="349"/>
        <end position="361"/>
    </location>
</feature>
<name>A0A940YKP0_9BURK</name>
<evidence type="ECO:0000313" key="4">
    <source>
        <dbReference type="Proteomes" id="UP000678374"/>
    </source>
</evidence>
<feature type="compositionally biased region" description="Pro residues" evidence="1">
    <location>
        <begin position="401"/>
        <end position="412"/>
    </location>
</feature>
<protein>
    <submittedName>
        <fullName evidence="3">LysM peptidoglycan-binding domain-containing protein</fullName>
    </submittedName>
</protein>
<feature type="region of interest" description="Disordered" evidence="1">
    <location>
        <begin position="379"/>
        <end position="442"/>
    </location>
</feature>
<organism evidence="3 4">
    <name type="scientific">Ideonella aquatica</name>
    <dbReference type="NCBI Taxonomy" id="2824119"/>
    <lineage>
        <taxon>Bacteria</taxon>
        <taxon>Pseudomonadati</taxon>
        <taxon>Pseudomonadota</taxon>
        <taxon>Betaproteobacteria</taxon>
        <taxon>Burkholderiales</taxon>
        <taxon>Sphaerotilaceae</taxon>
        <taxon>Ideonella</taxon>
    </lineage>
</organism>
<comment type="caution">
    <text evidence="3">The sequence shown here is derived from an EMBL/GenBank/DDBJ whole genome shotgun (WGS) entry which is preliminary data.</text>
</comment>
<feature type="non-terminal residue" evidence="3">
    <location>
        <position position="442"/>
    </location>
</feature>
<feature type="domain" description="LysM" evidence="2">
    <location>
        <begin position="207"/>
        <end position="262"/>
    </location>
</feature>
<gene>
    <name evidence="3" type="ORF">KAK06_07460</name>
</gene>
<dbReference type="Gene3D" id="3.10.350.10">
    <property type="entry name" value="LysM domain"/>
    <property type="match status" value="1"/>
</dbReference>
<dbReference type="InterPro" id="IPR020012">
    <property type="entry name" value="LysM_FimV"/>
</dbReference>
<dbReference type="EMBL" id="JAGQDE010000005">
    <property type="protein sequence ID" value="MBQ0958792.1"/>
    <property type="molecule type" value="Genomic_DNA"/>
</dbReference>
<evidence type="ECO:0000259" key="2">
    <source>
        <dbReference type="PROSITE" id="PS51782"/>
    </source>
</evidence>
<evidence type="ECO:0000313" key="3">
    <source>
        <dbReference type="EMBL" id="MBQ0958792.1"/>
    </source>
</evidence>
<dbReference type="Pfam" id="PF25800">
    <property type="entry name" value="FimV_N"/>
    <property type="match status" value="1"/>
</dbReference>
<feature type="region of interest" description="Disordered" evidence="1">
    <location>
        <begin position="303"/>
        <end position="361"/>
    </location>
</feature>
<reference evidence="3" key="1">
    <citation type="submission" date="2021-04" db="EMBL/GenBank/DDBJ databases">
        <title>The genome sequence of Ideonella sp. 4Y11.</title>
        <authorList>
            <person name="Liu Y."/>
        </authorList>
    </citation>
    <scope>NUCLEOTIDE SEQUENCE</scope>
    <source>
        <strain evidence="3">4Y11</strain>
    </source>
</reference>
<feature type="compositionally biased region" description="Low complexity" evidence="1">
    <location>
        <begin position="175"/>
        <end position="187"/>
    </location>
</feature>
<dbReference type="InterPro" id="IPR057840">
    <property type="entry name" value="FimV_N"/>
</dbReference>
<dbReference type="InterPro" id="IPR018392">
    <property type="entry name" value="LysM"/>
</dbReference>
<dbReference type="AlphaFoldDB" id="A0A940YKP0"/>
<feature type="region of interest" description="Disordered" evidence="1">
    <location>
        <begin position="139"/>
        <end position="209"/>
    </location>
</feature>
<dbReference type="PROSITE" id="PS51782">
    <property type="entry name" value="LYSM"/>
    <property type="match status" value="1"/>
</dbReference>
<dbReference type="Proteomes" id="UP000678374">
    <property type="component" value="Unassembled WGS sequence"/>
</dbReference>
<feature type="compositionally biased region" description="Pro residues" evidence="1">
    <location>
        <begin position="139"/>
        <end position="149"/>
    </location>
</feature>
<feature type="compositionally biased region" description="Low complexity" evidence="1">
    <location>
        <begin position="413"/>
        <end position="442"/>
    </location>
</feature>
<accession>A0A940YKP0</accession>
<keyword evidence="4" id="KW-1185">Reference proteome</keyword>
<feature type="compositionally biased region" description="Low complexity" evidence="1">
    <location>
        <begin position="379"/>
        <end position="400"/>
    </location>
</feature>
<dbReference type="InterPro" id="IPR036779">
    <property type="entry name" value="LysM_dom_sf"/>
</dbReference>
<feature type="compositionally biased region" description="Pro residues" evidence="1">
    <location>
        <begin position="188"/>
        <end position="199"/>
    </location>
</feature>
<feature type="compositionally biased region" description="Low complexity" evidence="1">
    <location>
        <begin position="150"/>
        <end position="167"/>
    </location>
</feature>
<dbReference type="Pfam" id="PF01476">
    <property type="entry name" value="LysM"/>
    <property type="match status" value="1"/>
</dbReference>
<evidence type="ECO:0000256" key="1">
    <source>
        <dbReference type="SAM" id="MobiDB-lite"/>
    </source>
</evidence>